<evidence type="ECO:0000256" key="1">
    <source>
        <dbReference type="HAMAP-Rule" id="MF_00386"/>
    </source>
</evidence>
<dbReference type="AlphaFoldDB" id="A0A2M7S605"/>
<dbReference type="PANTHER" id="PTHR33383">
    <property type="entry name" value="MEMBRANE PROTEIN INSERTION EFFICIENCY FACTOR-RELATED"/>
    <property type="match status" value="1"/>
</dbReference>
<name>A0A2M7S605_9BACT</name>
<keyword evidence="1" id="KW-1003">Cell membrane</keyword>
<dbReference type="SMART" id="SM01234">
    <property type="entry name" value="Haemolytic"/>
    <property type="match status" value="1"/>
</dbReference>
<sequence length="91" mass="10088">MTEGINMGIQERAAVWAIGFYQRFLSPLKGRTCRFHPSCSQYAASAIRDFGLIQGLGLSLKRILKCHPFHPGGYDPLPIKTVKGLKLKVEG</sequence>
<evidence type="ECO:0000313" key="2">
    <source>
        <dbReference type="EMBL" id="PIZ14950.1"/>
    </source>
</evidence>
<protein>
    <recommendedName>
        <fullName evidence="1">Putative membrane protein insertion efficiency factor</fullName>
    </recommendedName>
</protein>
<dbReference type="InterPro" id="IPR002696">
    <property type="entry name" value="Membr_insert_effic_factor_YidD"/>
</dbReference>
<evidence type="ECO:0000313" key="3">
    <source>
        <dbReference type="Proteomes" id="UP000229307"/>
    </source>
</evidence>
<comment type="caution">
    <text evidence="2">The sequence shown here is derived from an EMBL/GenBank/DDBJ whole genome shotgun (WGS) entry which is preliminary data.</text>
</comment>
<organism evidence="2 3">
    <name type="scientific">Candidatus Desantisbacteria bacterium CG_4_10_14_0_8_um_filter_48_22</name>
    <dbReference type="NCBI Taxonomy" id="1974543"/>
    <lineage>
        <taxon>Bacteria</taxon>
        <taxon>Candidatus Desantisiibacteriota</taxon>
    </lineage>
</organism>
<comment type="similarity">
    <text evidence="1">Belongs to the UPF0161 family.</text>
</comment>
<accession>A0A2M7S605</accession>
<gene>
    <name evidence="2" type="ORF">COY52_10645</name>
</gene>
<comment type="function">
    <text evidence="1">Could be involved in insertion of integral membrane proteins into the membrane.</text>
</comment>
<dbReference type="PANTHER" id="PTHR33383:SF1">
    <property type="entry name" value="MEMBRANE PROTEIN INSERTION EFFICIENCY FACTOR-RELATED"/>
    <property type="match status" value="1"/>
</dbReference>
<proteinExistence type="inferred from homology"/>
<dbReference type="Proteomes" id="UP000229307">
    <property type="component" value="Unassembled WGS sequence"/>
</dbReference>
<comment type="subcellular location">
    <subcellularLocation>
        <location evidence="1">Cell membrane</location>
        <topology evidence="1">Peripheral membrane protein</topology>
        <orientation evidence="1">Cytoplasmic side</orientation>
    </subcellularLocation>
</comment>
<dbReference type="Pfam" id="PF01809">
    <property type="entry name" value="YidD"/>
    <property type="match status" value="1"/>
</dbReference>
<reference evidence="3" key="1">
    <citation type="submission" date="2017-09" db="EMBL/GenBank/DDBJ databases">
        <title>Depth-based differentiation of microbial function through sediment-hosted aquifers and enrichment of novel symbionts in the deep terrestrial subsurface.</title>
        <authorList>
            <person name="Probst A.J."/>
            <person name="Ladd B."/>
            <person name="Jarett J.K."/>
            <person name="Geller-Mcgrath D.E."/>
            <person name="Sieber C.M.K."/>
            <person name="Emerson J.B."/>
            <person name="Anantharaman K."/>
            <person name="Thomas B.C."/>
            <person name="Malmstrom R."/>
            <person name="Stieglmeier M."/>
            <person name="Klingl A."/>
            <person name="Woyke T."/>
            <person name="Ryan C.M."/>
            <person name="Banfield J.F."/>
        </authorList>
    </citation>
    <scope>NUCLEOTIDE SEQUENCE [LARGE SCALE GENOMIC DNA]</scope>
</reference>
<keyword evidence="1" id="KW-0472">Membrane</keyword>
<dbReference type="GO" id="GO:0005886">
    <property type="term" value="C:plasma membrane"/>
    <property type="evidence" value="ECO:0007669"/>
    <property type="project" value="UniProtKB-SubCell"/>
</dbReference>
<dbReference type="EMBL" id="PFMR01000291">
    <property type="protein sequence ID" value="PIZ14950.1"/>
    <property type="molecule type" value="Genomic_DNA"/>
</dbReference>
<dbReference type="HAMAP" id="MF_00386">
    <property type="entry name" value="UPF0161_YidD"/>
    <property type="match status" value="1"/>
</dbReference>
<dbReference type="NCBIfam" id="TIGR00278">
    <property type="entry name" value="membrane protein insertion efficiency factor YidD"/>
    <property type="match status" value="1"/>
</dbReference>